<feature type="compositionally biased region" description="Basic and acidic residues" evidence="1">
    <location>
        <begin position="142"/>
        <end position="163"/>
    </location>
</feature>
<reference key="2">
    <citation type="submission" date="2011-10" db="EMBL/GenBank/DDBJ databases">
        <title>The genome and transcriptome sequence of Clonorchis sinensis provide insights into the carcinogenic liver fluke.</title>
        <authorList>
            <person name="Wang X."/>
            <person name="Huang Y."/>
            <person name="Chen W."/>
            <person name="Liu H."/>
            <person name="Guo L."/>
            <person name="Chen Y."/>
            <person name="Luo F."/>
            <person name="Zhou W."/>
            <person name="Sun J."/>
            <person name="Mao Q."/>
            <person name="Liang P."/>
            <person name="Zhou C."/>
            <person name="Tian Y."/>
            <person name="Men J."/>
            <person name="Lv X."/>
            <person name="Huang L."/>
            <person name="Zhou J."/>
            <person name="Hu Y."/>
            <person name="Li R."/>
            <person name="Zhang F."/>
            <person name="Lei H."/>
            <person name="Li X."/>
            <person name="Hu X."/>
            <person name="Liang C."/>
            <person name="Xu J."/>
            <person name="Wu Z."/>
            <person name="Yu X."/>
        </authorList>
    </citation>
    <scope>NUCLEOTIDE SEQUENCE</scope>
    <source>
        <strain>Henan</strain>
    </source>
</reference>
<organism evidence="2 3">
    <name type="scientific">Clonorchis sinensis</name>
    <name type="common">Chinese liver fluke</name>
    <dbReference type="NCBI Taxonomy" id="79923"/>
    <lineage>
        <taxon>Eukaryota</taxon>
        <taxon>Metazoa</taxon>
        <taxon>Spiralia</taxon>
        <taxon>Lophotrochozoa</taxon>
        <taxon>Platyhelminthes</taxon>
        <taxon>Trematoda</taxon>
        <taxon>Digenea</taxon>
        <taxon>Opisthorchiida</taxon>
        <taxon>Opisthorchiata</taxon>
        <taxon>Opisthorchiidae</taxon>
        <taxon>Clonorchis</taxon>
    </lineage>
</organism>
<feature type="compositionally biased region" description="Polar residues" evidence="1">
    <location>
        <begin position="20"/>
        <end position="44"/>
    </location>
</feature>
<feature type="region of interest" description="Disordered" evidence="1">
    <location>
        <begin position="1"/>
        <end position="44"/>
    </location>
</feature>
<gene>
    <name evidence="2" type="ORF">CLF_102989</name>
</gene>
<protein>
    <submittedName>
        <fullName evidence="2">Uncharacterized protein</fullName>
    </submittedName>
</protein>
<feature type="compositionally biased region" description="Low complexity" evidence="1">
    <location>
        <begin position="131"/>
        <end position="141"/>
    </location>
</feature>
<proteinExistence type="predicted"/>
<keyword evidence="3" id="KW-1185">Reference proteome</keyword>
<dbReference type="EMBL" id="DF143893">
    <property type="protein sequence ID" value="GAA54443.1"/>
    <property type="molecule type" value="Genomic_DNA"/>
</dbReference>
<evidence type="ECO:0000313" key="3">
    <source>
        <dbReference type="Proteomes" id="UP000008909"/>
    </source>
</evidence>
<dbReference type="AlphaFoldDB" id="G7YNB2"/>
<feature type="compositionally biased region" description="Basic and acidic residues" evidence="1">
    <location>
        <begin position="179"/>
        <end position="190"/>
    </location>
</feature>
<name>G7YNB2_CLOSI</name>
<reference evidence="2" key="1">
    <citation type="journal article" date="2011" name="Genome Biol.">
        <title>The draft genome of the carcinogenic human liver fluke Clonorchis sinensis.</title>
        <authorList>
            <person name="Wang X."/>
            <person name="Chen W."/>
            <person name="Huang Y."/>
            <person name="Sun J."/>
            <person name="Men J."/>
            <person name="Liu H."/>
            <person name="Luo F."/>
            <person name="Guo L."/>
            <person name="Lv X."/>
            <person name="Deng C."/>
            <person name="Zhou C."/>
            <person name="Fan Y."/>
            <person name="Li X."/>
            <person name="Huang L."/>
            <person name="Hu Y."/>
            <person name="Liang C."/>
            <person name="Hu X."/>
            <person name="Xu J."/>
            <person name="Yu X."/>
        </authorList>
    </citation>
    <scope>NUCLEOTIDE SEQUENCE [LARGE SCALE GENOMIC DNA]</scope>
    <source>
        <strain evidence="2">Henan</strain>
    </source>
</reference>
<evidence type="ECO:0000313" key="2">
    <source>
        <dbReference type="EMBL" id="GAA54443.1"/>
    </source>
</evidence>
<dbReference type="Proteomes" id="UP000008909">
    <property type="component" value="Unassembled WGS sequence"/>
</dbReference>
<evidence type="ECO:0000256" key="1">
    <source>
        <dbReference type="SAM" id="MobiDB-lite"/>
    </source>
</evidence>
<sequence>MVQRSTLTLSVGAPCAPEITPTQPAATPNSSFYSTTADPWTSESSDGLEEARLTWTELPRYVELSALLSVTDDKGAAVNSTPKPQLLNLTGSDMLRKAAKPTDKSTTCVDLDIEECCENPTSTENVKLPISSSTRSKVASSRVERVVAQDPDGQSHKPTHNEPENPSYTQLATLIAGDSRVDTSTKERRLQPNRPRKIR</sequence>
<accession>G7YNB2</accession>
<feature type="region of interest" description="Disordered" evidence="1">
    <location>
        <begin position="129"/>
        <end position="199"/>
    </location>
</feature>